<dbReference type="EMBL" id="JABSTQ010011235">
    <property type="protein sequence ID" value="KAG0413746.1"/>
    <property type="molecule type" value="Genomic_DNA"/>
</dbReference>
<evidence type="ECO:0000313" key="1">
    <source>
        <dbReference type="EMBL" id="KAG0413746.1"/>
    </source>
</evidence>
<comment type="caution">
    <text evidence="1">The sequence shown here is derived from an EMBL/GenBank/DDBJ whole genome shotgun (WGS) entry which is preliminary data.</text>
</comment>
<gene>
    <name evidence="1" type="ORF">HPB47_009079</name>
</gene>
<sequence>MYGAALRSYTDRRIRPAPSVPKAFGESFILRFGRFAMMTAQGQATSTGQEAPAEVAPAEVAQTTRFNFVARLSALPAVIALRDVGTQSYGRAKNSCAFVAVPLQLVELGVQLAGERTLPVLDRFSSQLSYVDGLACRGLNKLQTAYPDVTQKQPREIMIDTMAFGLSKLVSVKDYGMSKAQDVKTVAAGALHVTIHPVQTLSLCTRRAFNCTLKVLEAFDAALDEHMASRAIDLPERSSSSAPNFATFLTLLDAVILKTLACAKAQVAAWITGLRQQIGRVRFFFTSPMDPPQGLVRATVSNSYMVWRSESSAFASDPCQAPGLLVCRHHDHWGASPFAPRSRPRCTFQEGKSHPRPARLVPVARNEGPNEPAGQPTERSSNKPADEPAEQPTGGSSDGLAEHESSADATTAEDSVAA</sequence>
<proteinExistence type="predicted"/>
<name>A0AC60P360_IXOPE</name>
<accession>A0AC60P360</accession>
<evidence type="ECO:0000313" key="2">
    <source>
        <dbReference type="Proteomes" id="UP000805193"/>
    </source>
</evidence>
<dbReference type="Proteomes" id="UP000805193">
    <property type="component" value="Unassembled WGS sequence"/>
</dbReference>
<protein>
    <submittedName>
        <fullName evidence="1">Uncharacterized protein</fullName>
    </submittedName>
</protein>
<keyword evidence="2" id="KW-1185">Reference proteome</keyword>
<organism evidence="1 2">
    <name type="scientific">Ixodes persulcatus</name>
    <name type="common">Taiga tick</name>
    <dbReference type="NCBI Taxonomy" id="34615"/>
    <lineage>
        <taxon>Eukaryota</taxon>
        <taxon>Metazoa</taxon>
        <taxon>Ecdysozoa</taxon>
        <taxon>Arthropoda</taxon>
        <taxon>Chelicerata</taxon>
        <taxon>Arachnida</taxon>
        <taxon>Acari</taxon>
        <taxon>Parasitiformes</taxon>
        <taxon>Ixodida</taxon>
        <taxon>Ixodoidea</taxon>
        <taxon>Ixodidae</taxon>
        <taxon>Ixodinae</taxon>
        <taxon>Ixodes</taxon>
    </lineage>
</organism>
<reference evidence="1 2" key="1">
    <citation type="journal article" date="2020" name="Cell">
        <title>Large-Scale Comparative Analyses of Tick Genomes Elucidate Their Genetic Diversity and Vector Capacities.</title>
        <authorList>
            <consortium name="Tick Genome and Microbiome Consortium (TIGMIC)"/>
            <person name="Jia N."/>
            <person name="Wang J."/>
            <person name="Shi W."/>
            <person name="Du L."/>
            <person name="Sun Y."/>
            <person name="Zhan W."/>
            <person name="Jiang J.F."/>
            <person name="Wang Q."/>
            <person name="Zhang B."/>
            <person name="Ji P."/>
            <person name="Bell-Sakyi L."/>
            <person name="Cui X.M."/>
            <person name="Yuan T.T."/>
            <person name="Jiang B.G."/>
            <person name="Yang W.F."/>
            <person name="Lam T.T."/>
            <person name="Chang Q.C."/>
            <person name="Ding S.J."/>
            <person name="Wang X.J."/>
            <person name="Zhu J.G."/>
            <person name="Ruan X.D."/>
            <person name="Zhao L."/>
            <person name="Wei J.T."/>
            <person name="Ye R.Z."/>
            <person name="Que T.C."/>
            <person name="Du C.H."/>
            <person name="Zhou Y.H."/>
            <person name="Cheng J.X."/>
            <person name="Dai P.F."/>
            <person name="Guo W.B."/>
            <person name="Han X.H."/>
            <person name="Huang E.J."/>
            <person name="Li L.F."/>
            <person name="Wei W."/>
            <person name="Gao Y.C."/>
            <person name="Liu J.Z."/>
            <person name="Shao H.Z."/>
            <person name="Wang X."/>
            <person name="Wang C.C."/>
            <person name="Yang T.C."/>
            <person name="Huo Q.B."/>
            <person name="Li W."/>
            <person name="Chen H.Y."/>
            <person name="Chen S.E."/>
            <person name="Zhou L.G."/>
            <person name="Ni X.B."/>
            <person name="Tian J.H."/>
            <person name="Sheng Y."/>
            <person name="Liu T."/>
            <person name="Pan Y.S."/>
            <person name="Xia L.Y."/>
            <person name="Li J."/>
            <person name="Zhao F."/>
            <person name="Cao W.C."/>
        </authorList>
    </citation>
    <scope>NUCLEOTIDE SEQUENCE [LARGE SCALE GENOMIC DNA]</scope>
    <source>
        <strain evidence="1">Iper-2018</strain>
    </source>
</reference>